<accession>A0AAV0XGL9</accession>
<gene>
    <name evidence="1" type="ORF">MEUPH1_LOCUS21719</name>
</gene>
<evidence type="ECO:0000313" key="1">
    <source>
        <dbReference type="EMBL" id="CAI6367222.1"/>
    </source>
</evidence>
<dbReference type="AlphaFoldDB" id="A0AAV0XGL9"/>
<reference evidence="1 2" key="1">
    <citation type="submission" date="2023-01" db="EMBL/GenBank/DDBJ databases">
        <authorList>
            <person name="Whitehead M."/>
        </authorList>
    </citation>
    <scope>NUCLEOTIDE SEQUENCE [LARGE SCALE GENOMIC DNA]</scope>
</reference>
<proteinExistence type="predicted"/>
<name>A0AAV0XGL9_9HEMI</name>
<comment type="caution">
    <text evidence="1">The sequence shown here is derived from an EMBL/GenBank/DDBJ whole genome shotgun (WGS) entry which is preliminary data.</text>
</comment>
<dbReference type="Proteomes" id="UP001160148">
    <property type="component" value="Unassembled WGS sequence"/>
</dbReference>
<evidence type="ECO:0000313" key="2">
    <source>
        <dbReference type="Proteomes" id="UP001160148"/>
    </source>
</evidence>
<sequence length="95" mass="11193">MINRCLFIIRRKIVNKNQKWDTNKYRPQFTKRIVSEGVVVTGEDSWFSESAFRRLDYSPAEGCEESNARELQKVETRSKTVLFYTIGTKRGLLEK</sequence>
<protein>
    <submittedName>
        <fullName evidence="1">Uncharacterized protein</fullName>
    </submittedName>
</protein>
<organism evidence="1 2">
    <name type="scientific">Macrosiphum euphorbiae</name>
    <name type="common">potato aphid</name>
    <dbReference type="NCBI Taxonomy" id="13131"/>
    <lineage>
        <taxon>Eukaryota</taxon>
        <taxon>Metazoa</taxon>
        <taxon>Ecdysozoa</taxon>
        <taxon>Arthropoda</taxon>
        <taxon>Hexapoda</taxon>
        <taxon>Insecta</taxon>
        <taxon>Pterygota</taxon>
        <taxon>Neoptera</taxon>
        <taxon>Paraneoptera</taxon>
        <taxon>Hemiptera</taxon>
        <taxon>Sternorrhyncha</taxon>
        <taxon>Aphidomorpha</taxon>
        <taxon>Aphidoidea</taxon>
        <taxon>Aphididae</taxon>
        <taxon>Macrosiphini</taxon>
        <taxon>Macrosiphum</taxon>
    </lineage>
</organism>
<keyword evidence="2" id="KW-1185">Reference proteome</keyword>
<dbReference type="EMBL" id="CARXXK010000004">
    <property type="protein sequence ID" value="CAI6367222.1"/>
    <property type="molecule type" value="Genomic_DNA"/>
</dbReference>